<dbReference type="Pfam" id="PF05697">
    <property type="entry name" value="Trigger_N"/>
    <property type="match status" value="1"/>
</dbReference>
<comment type="caution">
    <text evidence="13">The sequence shown here is derived from an EMBL/GenBank/DDBJ whole genome shotgun (WGS) entry which is preliminary data.</text>
</comment>
<keyword evidence="9 11" id="KW-0132">Cell division</keyword>
<dbReference type="Gene3D" id="3.30.70.1050">
    <property type="entry name" value="Trigger factor ribosome-binding domain"/>
    <property type="match status" value="1"/>
</dbReference>
<organism evidence="13 14">
    <name type="scientific">Candidatus Staskawiczbacteria bacterium RIFOXYB1_FULL_37_44</name>
    <dbReference type="NCBI Taxonomy" id="1802223"/>
    <lineage>
        <taxon>Bacteria</taxon>
        <taxon>Candidatus Staskawicziibacteriota</taxon>
    </lineage>
</organism>
<dbReference type="EMBL" id="MHPJ01000014">
    <property type="protein sequence ID" value="OGZ78776.1"/>
    <property type="molecule type" value="Genomic_DNA"/>
</dbReference>
<dbReference type="HAMAP" id="MF_00303">
    <property type="entry name" value="Trigger_factor_Tig"/>
    <property type="match status" value="1"/>
</dbReference>
<dbReference type="InterPro" id="IPR001179">
    <property type="entry name" value="PPIase_FKBP_dom"/>
</dbReference>
<name>A0A1G2IVA6_9BACT</name>
<dbReference type="GO" id="GO:0003755">
    <property type="term" value="F:peptidyl-prolyl cis-trans isomerase activity"/>
    <property type="evidence" value="ECO:0007669"/>
    <property type="project" value="UniProtKB-UniRule"/>
</dbReference>
<comment type="similarity">
    <text evidence="2 9 11">Belongs to the FKBP-type PPIase family. Tig subfamily.</text>
</comment>
<evidence type="ECO:0000256" key="5">
    <source>
        <dbReference type="ARBA" id="ARBA00023110"/>
    </source>
</evidence>
<evidence type="ECO:0000313" key="13">
    <source>
        <dbReference type="EMBL" id="OGZ78776.1"/>
    </source>
</evidence>
<evidence type="ECO:0000256" key="4">
    <source>
        <dbReference type="ARBA" id="ARBA00016902"/>
    </source>
</evidence>
<dbReference type="InterPro" id="IPR046357">
    <property type="entry name" value="PPIase_dom_sf"/>
</dbReference>
<comment type="domain">
    <text evidence="9">Consists of 3 domains; the N-terminus binds the ribosome, the middle domain has PPIase activity, while the C-terminus has intrinsic chaperone activity on its own.</text>
</comment>
<dbReference type="SUPFAM" id="SSF102735">
    <property type="entry name" value="Trigger factor ribosome-binding domain"/>
    <property type="match status" value="1"/>
</dbReference>
<sequence>MEVKQKKIEKSQLELGFELSAEEFKHFIDHALEHLKKHVKVDGFRPGQAPNKLIEDKIKPESLLMEAGDIAVRETYLNYIKESKLEPVGQPEVSIIKIAQGSPFVFKAIITVLPNVELPDYKEIAIRQLADSKGKEISVTEEEVLDSINYLQKTRAKFTEKNPTSPDGSAGRGDFVEIKYSAKEINGGKEINDKFILGEGGFMAGFEDGIVSMKTGEEKEISVKLNGKDTILKVKIVSLQKMELPEINDEFAKQLGTFSAQGGPASGWDTLVALKTNMKEGILAEKTEAEKQRRRGEILEKIAEKAKFEMPVAMVEYEQERLLEDLKNKITQNIKISFEEYLASIKKTEAEIKETYKKEAEKRLRGFLVLRELGKKENVETSEKEIAEEVEKYIKNYNLEHAGHNHGEIDREQLKEYTKGVIQNEKIFQILEKYS</sequence>
<evidence type="ECO:0000256" key="3">
    <source>
        <dbReference type="ARBA" id="ARBA00013194"/>
    </source>
</evidence>
<dbReference type="GO" id="GO:0051083">
    <property type="term" value="P:'de novo' cotranslational protein folding"/>
    <property type="evidence" value="ECO:0007669"/>
    <property type="project" value="TreeGrafter"/>
</dbReference>
<dbReference type="InterPro" id="IPR008880">
    <property type="entry name" value="Trigger_fac_C"/>
</dbReference>
<dbReference type="GO" id="GO:0043022">
    <property type="term" value="F:ribosome binding"/>
    <property type="evidence" value="ECO:0007669"/>
    <property type="project" value="TreeGrafter"/>
</dbReference>
<evidence type="ECO:0000256" key="9">
    <source>
        <dbReference type="HAMAP-Rule" id="MF_00303"/>
    </source>
</evidence>
<comment type="subcellular location">
    <subcellularLocation>
        <location evidence="9">Cytoplasm</location>
    </subcellularLocation>
    <text evidence="9">About half TF is bound to the ribosome near the polypeptide exit tunnel while the other half is free in the cytoplasm.</text>
</comment>
<evidence type="ECO:0000256" key="11">
    <source>
        <dbReference type="RuleBase" id="RU003914"/>
    </source>
</evidence>
<dbReference type="NCBIfam" id="TIGR00115">
    <property type="entry name" value="tig"/>
    <property type="match status" value="1"/>
</dbReference>
<dbReference type="InterPro" id="IPR008881">
    <property type="entry name" value="Trigger_fac_ribosome-bd_bac"/>
</dbReference>
<dbReference type="InterPro" id="IPR036611">
    <property type="entry name" value="Trigger_fac_ribosome-bd_sf"/>
</dbReference>
<keyword evidence="7 9" id="KW-0413">Isomerase</keyword>
<dbReference type="EC" id="5.2.1.8" evidence="3 9"/>
<dbReference type="Pfam" id="PF05698">
    <property type="entry name" value="Trigger_C"/>
    <property type="match status" value="1"/>
</dbReference>
<dbReference type="AlphaFoldDB" id="A0A1G2IVA6"/>
<reference evidence="13 14" key="1">
    <citation type="journal article" date="2016" name="Nat. Commun.">
        <title>Thousands of microbial genomes shed light on interconnected biogeochemical processes in an aquifer system.</title>
        <authorList>
            <person name="Anantharaman K."/>
            <person name="Brown C.T."/>
            <person name="Hug L.A."/>
            <person name="Sharon I."/>
            <person name="Castelle C.J."/>
            <person name="Probst A.J."/>
            <person name="Thomas B.C."/>
            <person name="Singh A."/>
            <person name="Wilkins M.J."/>
            <person name="Karaoz U."/>
            <person name="Brodie E.L."/>
            <person name="Williams K.H."/>
            <person name="Hubbard S.S."/>
            <person name="Banfield J.F."/>
        </authorList>
    </citation>
    <scope>NUCLEOTIDE SEQUENCE [LARGE SCALE GENOMIC DNA]</scope>
</reference>
<dbReference type="SUPFAM" id="SSF109998">
    <property type="entry name" value="Triger factor/SurA peptide-binding domain-like"/>
    <property type="match status" value="1"/>
</dbReference>
<feature type="domain" description="PPIase FKBP-type" evidence="12">
    <location>
        <begin position="173"/>
        <end position="223"/>
    </location>
</feature>
<dbReference type="Gene3D" id="3.10.50.40">
    <property type="match status" value="1"/>
</dbReference>
<dbReference type="GO" id="GO:0015031">
    <property type="term" value="P:protein transport"/>
    <property type="evidence" value="ECO:0007669"/>
    <property type="project" value="UniProtKB-UniRule"/>
</dbReference>
<dbReference type="PROSITE" id="PS50059">
    <property type="entry name" value="FKBP_PPIASE"/>
    <property type="match status" value="1"/>
</dbReference>
<evidence type="ECO:0000259" key="12">
    <source>
        <dbReference type="PROSITE" id="PS50059"/>
    </source>
</evidence>
<evidence type="ECO:0000256" key="2">
    <source>
        <dbReference type="ARBA" id="ARBA00005464"/>
    </source>
</evidence>
<dbReference type="InterPro" id="IPR037041">
    <property type="entry name" value="Trigger_fac_C_sf"/>
</dbReference>
<proteinExistence type="inferred from homology"/>
<evidence type="ECO:0000256" key="1">
    <source>
        <dbReference type="ARBA" id="ARBA00000971"/>
    </source>
</evidence>
<keyword evidence="5 9" id="KW-0697">Rotamase</keyword>
<keyword evidence="9" id="KW-0963">Cytoplasm</keyword>
<evidence type="ECO:0000256" key="6">
    <source>
        <dbReference type="ARBA" id="ARBA00023186"/>
    </source>
</evidence>
<dbReference type="Gene3D" id="1.10.3120.10">
    <property type="entry name" value="Trigger factor, C-terminal domain"/>
    <property type="match status" value="1"/>
</dbReference>
<dbReference type="InterPro" id="IPR005215">
    <property type="entry name" value="Trig_fac"/>
</dbReference>
<dbReference type="InterPro" id="IPR027304">
    <property type="entry name" value="Trigger_fact/SurA_dom_sf"/>
</dbReference>
<protein>
    <recommendedName>
        <fullName evidence="4 9">Trigger factor</fullName>
        <shortName evidence="9">TF</shortName>
        <ecNumber evidence="3 9">5.2.1.8</ecNumber>
    </recommendedName>
    <alternativeName>
        <fullName evidence="8 9">PPIase</fullName>
    </alternativeName>
</protein>
<comment type="catalytic activity">
    <reaction evidence="1 9 10">
        <text>[protein]-peptidylproline (omega=180) = [protein]-peptidylproline (omega=0)</text>
        <dbReference type="Rhea" id="RHEA:16237"/>
        <dbReference type="Rhea" id="RHEA-COMP:10747"/>
        <dbReference type="Rhea" id="RHEA-COMP:10748"/>
        <dbReference type="ChEBI" id="CHEBI:83833"/>
        <dbReference type="ChEBI" id="CHEBI:83834"/>
        <dbReference type="EC" id="5.2.1.8"/>
    </reaction>
</comment>
<dbReference type="SUPFAM" id="SSF54534">
    <property type="entry name" value="FKBP-like"/>
    <property type="match status" value="1"/>
</dbReference>
<evidence type="ECO:0000313" key="14">
    <source>
        <dbReference type="Proteomes" id="UP000178650"/>
    </source>
</evidence>
<accession>A0A1G2IVA6</accession>
<keyword evidence="9 11" id="KW-0131">Cell cycle</keyword>
<dbReference type="GO" id="GO:0043335">
    <property type="term" value="P:protein unfolding"/>
    <property type="evidence" value="ECO:0007669"/>
    <property type="project" value="TreeGrafter"/>
</dbReference>
<evidence type="ECO:0000256" key="8">
    <source>
        <dbReference type="ARBA" id="ARBA00029986"/>
    </source>
</evidence>
<dbReference type="PIRSF" id="PIRSF003095">
    <property type="entry name" value="Trigger_factor"/>
    <property type="match status" value="1"/>
</dbReference>
<evidence type="ECO:0000256" key="7">
    <source>
        <dbReference type="ARBA" id="ARBA00023235"/>
    </source>
</evidence>
<keyword evidence="6 9" id="KW-0143">Chaperone</keyword>
<evidence type="ECO:0000256" key="10">
    <source>
        <dbReference type="PROSITE-ProRule" id="PRU00277"/>
    </source>
</evidence>
<dbReference type="GO" id="GO:0005737">
    <property type="term" value="C:cytoplasm"/>
    <property type="evidence" value="ECO:0007669"/>
    <property type="project" value="UniProtKB-SubCell"/>
</dbReference>
<dbReference type="STRING" id="1802223.A2358_00625"/>
<comment type="function">
    <text evidence="9">Involved in protein export. Acts as a chaperone by maintaining the newly synthesized protein in an open conformation. Functions as a peptidyl-prolyl cis-trans isomerase.</text>
</comment>
<dbReference type="PANTHER" id="PTHR30560:SF3">
    <property type="entry name" value="TRIGGER FACTOR-LIKE PROTEIN TIG, CHLOROPLASTIC"/>
    <property type="match status" value="1"/>
</dbReference>
<dbReference type="GO" id="GO:0044183">
    <property type="term" value="F:protein folding chaperone"/>
    <property type="evidence" value="ECO:0007669"/>
    <property type="project" value="TreeGrafter"/>
</dbReference>
<gene>
    <name evidence="9" type="primary">tig</name>
    <name evidence="13" type="ORF">A2358_00625</name>
</gene>
<dbReference type="PANTHER" id="PTHR30560">
    <property type="entry name" value="TRIGGER FACTOR CHAPERONE AND PEPTIDYL-PROLYL CIS/TRANS ISOMERASE"/>
    <property type="match status" value="1"/>
</dbReference>
<dbReference type="Proteomes" id="UP000178650">
    <property type="component" value="Unassembled WGS sequence"/>
</dbReference>
<dbReference type="Pfam" id="PF00254">
    <property type="entry name" value="FKBP_C"/>
    <property type="match status" value="1"/>
</dbReference>
<dbReference type="GO" id="GO:0051301">
    <property type="term" value="P:cell division"/>
    <property type="evidence" value="ECO:0007669"/>
    <property type="project" value="UniProtKB-KW"/>
</dbReference>